<evidence type="ECO:0000259" key="4">
    <source>
        <dbReference type="Pfam" id="PF04734"/>
    </source>
</evidence>
<sequence>MKIGNARFCLSPKKEFYLIGFRSDNRNYPASGIHDDIYCNSLLFEDEGKKVFIFSADFLEFEEEMAEEVKTLLNERFGIERDLVLLCATHDHSSIVSYHKGWYTNKFDKEYYDFLIDSIIKSYEECQKNLQDAYVRYGKQKVFGYYGNRNHPGQPADNEVIVVKFYNKDNKAFAGIVNWAVHSTVISAENTYLSSDLAGEVSKKLYKSFGFYPAMLVGAAGDCSNRNERHGNGFEELERVSSALAEIIGNIKDDTEVKCKDIDYATFYHTVHHNMEFVHENIKKEISKLEDKMNNEQDSKKKEMLATRIHNMSQDLKINKFHLDIKAEVISLGEIQLFVFPGELGSKFGIEMKDQYKGLGLILGYTNGYNEYFMPEEEYGLSFETIGSRIPKGEPEKIVNKFIKYSQYLI</sequence>
<comment type="caution">
    <text evidence="5">The sequence shown here is derived from an EMBL/GenBank/DDBJ whole genome shotgun (WGS) entry which is preliminary data.</text>
</comment>
<dbReference type="GO" id="GO:0042759">
    <property type="term" value="P:long-chain fatty acid biosynthetic process"/>
    <property type="evidence" value="ECO:0007669"/>
    <property type="project" value="TreeGrafter"/>
</dbReference>
<organism evidence="5 6">
    <name type="scientific">Clostridium neonatale</name>
    <dbReference type="NCBI Taxonomy" id="137838"/>
    <lineage>
        <taxon>Bacteria</taxon>
        <taxon>Bacillati</taxon>
        <taxon>Bacillota</taxon>
        <taxon>Clostridia</taxon>
        <taxon>Eubacteriales</taxon>
        <taxon>Clostridiaceae</taxon>
        <taxon>Clostridium</taxon>
    </lineage>
</organism>
<comment type="catalytic activity">
    <reaction evidence="2">
        <text>an N-acylsphing-4-enine + H2O = sphing-4-enine + a fatty acid</text>
        <dbReference type="Rhea" id="RHEA:20856"/>
        <dbReference type="ChEBI" id="CHEBI:15377"/>
        <dbReference type="ChEBI" id="CHEBI:28868"/>
        <dbReference type="ChEBI" id="CHEBI:52639"/>
        <dbReference type="ChEBI" id="CHEBI:57756"/>
        <dbReference type="EC" id="3.5.1.23"/>
    </reaction>
</comment>
<keyword evidence="1" id="KW-0862">Zinc</keyword>
<feature type="binding site" evidence="1">
    <location>
        <position position="90"/>
    </location>
    <ligand>
        <name>Zn(2+)</name>
        <dbReference type="ChEBI" id="CHEBI:29105"/>
    </ligand>
</feature>
<gene>
    <name evidence="5" type="ORF">CQ394_00410</name>
</gene>
<dbReference type="EMBL" id="PDCJ01000001">
    <property type="protein sequence ID" value="PEG30229.1"/>
    <property type="molecule type" value="Genomic_DNA"/>
</dbReference>
<dbReference type="OrthoDB" id="337762at2"/>
<proteinExistence type="inferred from homology"/>
<comment type="similarity">
    <text evidence="2">Belongs to the neutral ceramidase family.</text>
</comment>
<dbReference type="Proteomes" id="UP000220840">
    <property type="component" value="Unassembled WGS sequence"/>
</dbReference>
<dbReference type="GO" id="GO:0046512">
    <property type="term" value="P:sphingosine biosynthetic process"/>
    <property type="evidence" value="ECO:0007669"/>
    <property type="project" value="TreeGrafter"/>
</dbReference>
<keyword evidence="2" id="KW-0443">Lipid metabolism</keyword>
<accession>A0A2A7MF58</accession>
<keyword evidence="2" id="KW-0378">Hydrolase</keyword>
<feature type="domain" description="Neutral/alkaline non-lysosomal ceramidase N-terminal" evidence="4">
    <location>
        <begin position="14"/>
        <end position="202"/>
    </location>
</feature>
<comment type="cofactor">
    <cofactor evidence="1">
        <name>Zn(2+)</name>
        <dbReference type="ChEBI" id="CHEBI:29105"/>
    </cofactor>
    <text evidence="1">Binds 1 zinc ion per subunit.</text>
</comment>
<evidence type="ECO:0000256" key="1">
    <source>
        <dbReference type="PIRSR" id="PIRSR606823-2"/>
    </source>
</evidence>
<evidence type="ECO:0000256" key="2">
    <source>
        <dbReference type="RuleBase" id="RU366019"/>
    </source>
</evidence>
<dbReference type="GO" id="GO:0016020">
    <property type="term" value="C:membrane"/>
    <property type="evidence" value="ECO:0007669"/>
    <property type="project" value="GOC"/>
</dbReference>
<evidence type="ECO:0000313" key="6">
    <source>
        <dbReference type="Proteomes" id="UP000220840"/>
    </source>
</evidence>
<dbReference type="GO" id="GO:0005576">
    <property type="term" value="C:extracellular region"/>
    <property type="evidence" value="ECO:0007669"/>
    <property type="project" value="TreeGrafter"/>
</dbReference>
<dbReference type="AlphaFoldDB" id="A0A2A7MF58"/>
<dbReference type="EC" id="3.5.1.23" evidence="2"/>
<keyword evidence="6" id="KW-1185">Reference proteome</keyword>
<dbReference type="RefSeq" id="WP_058294404.1">
    <property type="nucleotide sequence ID" value="NZ_JBNOOD010000097.1"/>
</dbReference>
<dbReference type="GO" id="GO:0017040">
    <property type="term" value="F:N-acylsphingosine amidohydrolase activity"/>
    <property type="evidence" value="ECO:0007669"/>
    <property type="project" value="UniProtKB-UniRule"/>
</dbReference>
<evidence type="ECO:0000313" key="5">
    <source>
        <dbReference type="EMBL" id="PEG30229.1"/>
    </source>
</evidence>
<dbReference type="InterPro" id="IPR031329">
    <property type="entry name" value="NEUT/ALK_ceramidase_N"/>
</dbReference>
<dbReference type="Pfam" id="PF04734">
    <property type="entry name" value="Ceramidase_alk"/>
    <property type="match status" value="1"/>
</dbReference>
<dbReference type="PANTHER" id="PTHR12670">
    <property type="entry name" value="CERAMIDASE"/>
    <property type="match status" value="1"/>
</dbReference>
<dbReference type="GO" id="GO:0046872">
    <property type="term" value="F:metal ion binding"/>
    <property type="evidence" value="ECO:0007669"/>
    <property type="project" value="UniProtKB-KW"/>
</dbReference>
<evidence type="ECO:0000256" key="3">
    <source>
        <dbReference type="SAM" id="Coils"/>
    </source>
</evidence>
<dbReference type="InterPro" id="IPR006823">
    <property type="entry name" value="Ceramidase_alk"/>
</dbReference>
<dbReference type="PANTHER" id="PTHR12670:SF1">
    <property type="entry name" value="NEUTRAL CERAMIDASE"/>
    <property type="match status" value="1"/>
</dbReference>
<dbReference type="GO" id="GO:0046514">
    <property type="term" value="P:ceramide catabolic process"/>
    <property type="evidence" value="ECO:0007669"/>
    <property type="project" value="InterPro"/>
</dbReference>
<protein>
    <recommendedName>
        <fullName evidence="2">Neutral ceramidase</fullName>
        <ecNumber evidence="2">3.5.1.23</ecNumber>
    </recommendedName>
</protein>
<feature type="binding site" evidence="1">
    <location>
        <position position="182"/>
    </location>
    <ligand>
        <name>Zn(2+)</name>
        <dbReference type="ChEBI" id="CHEBI:29105"/>
    </ligand>
</feature>
<keyword evidence="2" id="KW-0746">Sphingolipid metabolism</keyword>
<reference evidence="5 6" key="1">
    <citation type="submission" date="2017-10" db="EMBL/GenBank/DDBJ databases">
        <title>Effective Description of Clostridium neonatale sp. nov. linked to necrotizing enterocolitis in neonates and a clarification of species assignable to the genus Clostridium (Prazmowski 1880) emend. Lawson and Rainey 2016.</title>
        <authorList>
            <person name="Bernard K."/>
            <person name="Burdz T."/>
            <person name="Wiebe D."/>
            <person name="Balcewich B."/>
            <person name="Alfa M."/>
            <person name="Bernier A.-M."/>
        </authorList>
    </citation>
    <scope>NUCLEOTIDE SEQUENCE [LARGE SCALE GENOMIC DNA]</scope>
    <source>
        <strain evidence="5 6">LCDC99A005</strain>
    </source>
</reference>
<keyword evidence="3" id="KW-0175">Coiled coil</keyword>
<feature type="coiled-coil region" evidence="3">
    <location>
        <begin position="279"/>
        <end position="306"/>
    </location>
</feature>
<keyword evidence="1" id="KW-0479">Metal-binding</keyword>
<dbReference type="STRING" id="137838.GCA_001458595_01517"/>
<name>A0A2A7MF58_9CLOT</name>